<gene>
    <name evidence="1" type="ORF">LOK49_LG15G00191</name>
</gene>
<protein>
    <submittedName>
        <fullName evidence="1">RING-H2 finger protein ATL2</fullName>
    </submittedName>
</protein>
<reference evidence="1 2" key="1">
    <citation type="journal article" date="2022" name="Plant J.">
        <title>Chromosome-level genome of Camellia lanceoleosa provides a valuable resource for understanding genome evolution and self-incompatibility.</title>
        <authorList>
            <person name="Gong W."/>
            <person name="Xiao S."/>
            <person name="Wang L."/>
            <person name="Liao Z."/>
            <person name="Chang Y."/>
            <person name="Mo W."/>
            <person name="Hu G."/>
            <person name="Li W."/>
            <person name="Zhao G."/>
            <person name="Zhu H."/>
            <person name="Hu X."/>
            <person name="Ji K."/>
            <person name="Xiang X."/>
            <person name="Song Q."/>
            <person name="Yuan D."/>
            <person name="Jin S."/>
            <person name="Zhang L."/>
        </authorList>
    </citation>
    <scope>NUCLEOTIDE SEQUENCE [LARGE SCALE GENOMIC DNA]</scope>
    <source>
        <strain evidence="1">SQ_2022a</strain>
    </source>
</reference>
<organism evidence="1 2">
    <name type="scientific">Camellia lanceoleosa</name>
    <dbReference type="NCBI Taxonomy" id="1840588"/>
    <lineage>
        <taxon>Eukaryota</taxon>
        <taxon>Viridiplantae</taxon>
        <taxon>Streptophyta</taxon>
        <taxon>Embryophyta</taxon>
        <taxon>Tracheophyta</taxon>
        <taxon>Spermatophyta</taxon>
        <taxon>Magnoliopsida</taxon>
        <taxon>eudicotyledons</taxon>
        <taxon>Gunneridae</taxon>
        <taxon>Pentapetalae</taxon>
        <taxon>asterids</taxon>
        <taxon>Ericales</taxon>
        <taxon>Theaceae</taxon>
        <taxon>Camellia</taxon>
    </lineage>
</organism>
<dbReference type="EMBL" id="CM045768">
    <property type="protein sequence ID" value="KAI7984346.1"/>
    <property type="molecule type" value="Genomic_DNA"/>
</dbReference>
<proteinExistence type="predicted"/>
<evidence type="ECO:0000313" key="2">
    <source>
        <dbReference type="Proteomes" id="UP001060215"/>
    </source>
</evidence>
<keyword evidence="2" id="KW-1185">Reference proteome</keyword>
<dbReference type="Proteomes" id="UP001060215">
    <property type="component" value="Chromosome 11"/>
</dbReference>
<name>A0ACC0F8F9_9ERIC</name>
<sequence length="278" mass="30325">MTSSRILSPGLYLNPAIAPPPPCISFQHSSFSLKHISLSLSLMGDNSANVVSECCDTTDYNKFSGKLMLISLLYVVAVCILIAFFHFYCRWLQQQHRNRDLGLNHNLPRHHPNPNPNPNPRPNYLVFNFRPTISAPASAAGTTASSPHRRGLERVVLKTLPTFFYNSVVHPSPLECSVCLAEFGDNDLCRVLPKCNHCFHIDCVDMWFYSHTNCPLCRTPVKPIENPVPAKNSAVELAAREAGSSSGSGSGDGGGAPSSLPPAEMVVITVEETPGDPK</sequence>
<comment type="caution">
    <text evidence="1">The sequence shown here is derived from an EMBL/GenBank/DDBJ whole genome shotgun (WGS) entry which is preliminary data.</text>
</comment>
<evidence type="ECO:0000313" key="1">
    <source>
        <dbReference type="EMBL" id="KAI7984346.1"/>
    </source>
</evidence>
<accession>A0ACC0F8F9</accession>